<accession>R0M1L7</accession>
<keyword evidence="2" id="KW-1185">Reference proteome</keyword>
<protein>
    <submittedName>
        <fullName evidence="1">Uncharacterized protein</fullName>
    </submittedName>
</protein>
<gene>
    <name evidence="1" type="ORF">Anapl_05652</name>
</gene>
<dbReference type="AlphaFoldDB" id="R0M1L7"/>
<sequence>MPSRLQMESHTFSSFLKHGVMDNASVFDSRLKKHACIYEQVFHQTYQILAINVIPDFSQIITKETTTISAVWSSKKHIFHGNMDALSQLGIQLSCSTNILLKHSRKGMRFDSRHQCGENCIQRV</sequence>
<reference evidence="2" key="1">
    <citation type="journal article" date="2013" name="Nat. Genet.">
        <title>The duck genome and transcriptome provide insight into an avian influenza virus reservoir species.</title>
        <authorList>
            <person name="Huang Y."/>
            <person name="Li Y."/>
            <person name="Burt D.W."/>
            <person name="Chen H."/>
            <person name="Zhang Y."/>
            <person name="Qian W."/>
            <person name="Kim H."/>
            <person name="Gan S."/>
            <person name="Zhao Y."/>
            <person name="Li J."/>
            <person name="Yi K."/>
            <person name="Feng H."/>
            <person name="Zhu P."/>
            <person name="Li B."/>
            <person name="Liu Q."/>
            <person name="Fairley S."/>
            <person name="Magor K.E."/>
            <person name="Du Z."/>
            <person name="Hu X."/>
            <person name="Goodman L."/>
            <person name="Tafer H."/>
            <person name="Vignal A."/>
            <person name="Lee T."/>
            <person name="Kim K.W."/>
            <person name="Sheng Z."/>
            <person name="An Y."/>
            <person name="Searle S."/>
            <person name="Herrero J."/>
            <person name="Groenen M.A."/>
            <person name="Crooijmans R.P."/>
            <person name="Faraut T."/>
            <person name="Cai Q."/>
            <person name="Webster R.G."/>
            <person name="Aldridge J.R."/>
            <person name="Warren W.C."/>
            <person name="Bartschat S."/>
            <person name="Kehr S."/>
            <person name="Marz M."/>
            <person name="Stadler P.F."/>
            <person name="Smith J."/>
            <person name="Kraus R.H."/>
            <person name="Zhao Y."/>
            <person name="Ren L."/>
            <person name="Fei J."/>
            <person name="Morisson M."/>
            <person name="Kaiser P."/>
            <person name="Griffin D.K."/>
            <person name="Rao M."/>
            <person name="Pitel F."/>
            <person name="Wang J."/>
            <person name="Li N."/>
        </authorList>
    </citation>
    <scope>NUCLEOTIDE SEQUENCE [LARGE SCALE GENOMIC DNA]</scope>
</reference>
<organism evidence="1 2">
    <name type="scientific">Anas platyrhynchos</name>
    <name type="common">Mallard</name>
    <name type="synonym">Anas boschas</name>
    <dbReference type="NCBI Taxonomy" id="8839"/>
    <lineage>
        <taxon>Eukaryota</taxon>
        <taxon>Metazoa</taxon>
        <taxon>Chordata</taxon>
        <taxon>Craniata</taxon>
        <taxon>Vertebrata</taxon>
        <taxon>Euteleostomi</taxon>
        <taxon>Archelosauria</taxon>
        <taxon>Archosauria</taxon>
        <taxon>Dinosauria</taxon>
        <taxon>Saurischia</taxon>
        <taxon>Theropoda</taxon>
        <taxon>Coelurosauria</taxon>
        <taxon>Aves</taxon>
        <taxon>Neognathae</taxon>
        <taxon>Galloanserae</taxon>
        <taxon>Anseriformes</taxon>
        <taxon>Anatidae</taxon>
        <taxon>Anatinae</taxon>
        <taxon>Anas</taxon>
    </lineage>
</organism>
<evidence type="ECO:0000313" key="2">
    <source>
        <dbReference type="Proteomes" id="UP000296049"/>
    </source>
</evidence>
<dbReference type="EMBL" id="KB742481">
    <property type="protein sequence ID" value="EOB07975.1"/>
    <property type="molecule type" value="Genomic_DNA"/>
</dbReference>
<proteinExistence type="predicted"/>
<evidence type="ECO:0000313" key="1">
    <source>
        <dbReference type="EMBL" id="EOB07975.1"/>
    </source>
</evidence>
<dbReference type="Proteomes" id="UP000296049">
    <property type="component" value="Unassembled WGS sequence"/>
</dbReference>
<name>R0M1L7_ANAPL</name>